<evidence type="ECO:0000313" key="3">
    <source>
        <dbReference type="Proteomes" id="UP000199251"/>
    </source>
</evidence>
<dbReference type="Gene3D" id="3.40.50.300">
    <property type="entry name" value="P-loop containing nucleotide triphosphate hydrolases"/>
    <property type="match status" value="1"/>
</dbReference>
<sequence>MGRTELADWTPIRLDFSGPAPAVWWADLSGERFTDPFFDQTVARWESGPTARPLVRTGLDELEGLDGTPSLDPAGIIFHLSRCGSTLVSRLLGTLPGIVVVAEPAPLNSLLGLDPAQVDPAFLAKAVRLLVRALGRRRHGDERRLVLKCTSWNIVRREVLAAAFPQTPWIWVQRDPARVLASLLAEPPGWLAPAADLVKAAPLFGIDPTLVPAMERAEFASRALAAMLEAAADQPAGRLVLDHADLPDAVWTRAAPHFGLPTSAGAIDRMAEQSRFYSKDRAPRPFAGGGAEDRPVSEATRKIAEQFAGPGYRALDSVDLTRATRLPDGA</sequence>
<proteinExistence type="predicted"/>
<dbReference type="AlphaFoldDB" id="A0A0E4GUZ3"/>
<dbReference type="SUPFAM" id="SSF52540">
    <property type="entry name" value="P-loop containing nucleoside triphosphate hydrolases"/>
    <property type="match status" value="1"/>
</dbReference>
<dbReference type="InterPro" id="IPR027417">
    <property type="entry name" value="P-loop_NTPase"/>
</dbReference>
<dbReference type="STRING" id="141349.BN1232_00139"/>
<organism evidence="2 3">
    <name type="scientific">Mycobacterium lentiflavum</name>
    <dbReference type="NCBI Taxonomy" id="141349"/>
    <lineage>
        <taxon>Bacteria</taxon>
        <taxon>Bacillati</taxon>
        <taxon>Actinomycetota</taxon>
        <taxon>Actinomycetes</taxon>
        <taxon>Mycobacteriales</taxon>
        <taxon>Mycobacteriaceae</taxon>
        <taxon>Mycobacterium</taxon>
        <taxon>Mycobacterium simiae complex</taxon>
    </lineage>
</organism>
<dbReference type="RefSeq" id="WP_090597924.1">
    <property type="nucleotide sequence ID" value="NZ_CTEE01000001.1"/>
</dbReference>
<evidence type="ECO:0000313" key="2">
    <source>
        <dbReference type="EMBL" id="CQD02503.1"/>
    </source>
</evidence>
<protein>
    <recommendedName>
        <fullName evidence="4">Sulfotransferase family protein</fullName>
    </recommendedName>
</protein>
<evidence type="ECO:0000256" key="1">
    <source>
        <dbReference type="SAM" id="MobiDB-lite"/>
    </source>
</evidence>
<reference evidence="2 3" key="1">
    <citation type="submission" date="2015-03" db="EMBL/GenBank/DDBJ databases">
        <authorList>
            <person name="Urmite Genomes"/>
        </authorList>
    </citation>
    <scope>NUCLEOTIDE SEQUENCE [LARGE SCALE GENOMIC DNA]</scope>
    <source>
        <strain evidence="2 3">CSUR P1491</strain>
    </source>
</reference>
<gene>
    <name evidence="2" type="ORF">BN1232_00139</name>
</gene>
<dbReference type="EMBL" id="CTEE01000001">
    <property type="protein sequence ID" value="CQD02503.1"/>
    <property type="molecule type" value="Genomic_DNA"/>
</dbReference>
<name>A0A0E4GUZ3_MYCLN</name>
<evidence type="ECO:0008006" key="4">
    <source>
        <dbReference type="Google" id="ProtNLM"/>
    </source>
</evidence>
<accession>A0A0E4GUZ3</accession>
<feature type="region of interest" description="Disordered" evidence="1">
    <location>
        <begin position="279"/>
        <end position="298"/>
    </location>
</feature>
<dbReference type="OrthoDB" id="5380394at2"/>
<dbReference type="Proteomes" id="UP000199251">
    <property type="component" value="Unassembled WGS sequence"/>
</dbReference>